<dbReference type="RefSeq" id="WP_109517704.1">
    <property type="nucleotide sequence ID" value="NZ_PDOA01000009.1"/>
</dbReference>
<dbReference type="Proteomes" id="UP000245048">
    <property type="component" value="Unassembled WGS sequence"/>
</dbReference>
<keyword evidence="2" id="KW-1133">Transmembrane helix</keyword>
<comment type="caution">
    <text evidence="3">The sequence shown here is derived from an EMBL/GenBank/DDBJ whole genome shotgun (WGS) entry which is preliminary data.</text>
</comment>
<keyword evidence="2" id="KW-0472">Membrane</keyword>
<protein>
    <submittedName>
        <fullName evidence="3">Uncharacterized protein</fullName>
    </submittedName>
</protein>
<reference evidence="4" key="1">
    <citation type="submission" date="2017-10" db="EMBL/GenBank/DDBJ databases">
        <authorList>
            <person name="Toshchakov S.V."/>
            <person name="Goeva M.A."/>
        </authorList>
    </citation>
    <scope>NUCLEOTIDE SEQUENCE [LARGE SCALE GENOMIC DNA]</scope>
    <source>
        <strain evidence="4">JR1/69-1-13</strain>
    </source>
</reference>
<evidence type="ECO:0000313" key="4">
    <source>
        <dbReference type="Proteomes" id="UP000245048"/>
    </source>
</evidence>
<accession>A0A2U1V2J7</accession>
<feature type="region of interest" description="Disordered" evidence="1">
    <location>
        <begin position="1"/>
        <end position="36"/>
    </location>
</feature>
<dbReference type="EMBL" id="PDOA01000009">
    <property type="protein sequence ID" value="PWC28137.1"/>
    <property type="molecule type" value="Genomic_DNA"/>
</dbReference>
<evidence type="ECO:0000256" key="2">
    <source>
        <dbReference type="SAM" id="Phobius"/>
    </source>
</evidence>
<dbReference type="AlphaFoldDB" id="A0A2U1V2J7"/>
<proteinExistence type="predicted"/>
<gene>
    <name evidence="3" type="ORF">CR165_14470</name>
</gene>
<keyword evidence="2" id="KW-0812">Transmembrane</keyword>
<feature type="compositionally biased region" description="Polar residues" evidence="1">
    <location>
        <begin position="11"/>
        <end position="24"/>
    </location>
</feature>
<keyword evidence="4" id="KW-1185">Reference proteome</keyword>
<evidence type="ECO:0000256" key="1">
    <source>
        <dbReference type="SAM" id="MobiDB-lite"/>
    </source>
</evidence>
<name>A0A2U1V2J7_9PROT</name>
<feature type="transmembrane region" description="Helical" evidence="2">
    <location>
        <begin position="106"/>
        <end position="130"/>
    </location>
</feature>
<dbReference type="OrthoDB" id="9911463at2"/>
<evidence type="ECO:0000313" key="3">
    <source>
        <dbReference type="EMBL" id="PWC28137.1"/>
    </source>
</evidence>
<organism evidence="3 4">
    <name type="scientific">Teichococcus aestuarii</name>
    <dbReference type="NCBI Taxonomy" id="568898"/>
    <lineage>
        <taxon>Bacteria</taxon>
        <taxon>Pseudomonadati</taxon>
        <taxon>Pseudomonadota</taxon>
        <taxon>Alphaproteobacteria</taxon>
        <taxon>Acetobacterales</taxon>
        <taxon>Roseomonadaceae</taxon>
        <taxon>Roseomonas</taxon>
    </lineage>
</organism>
<sequence length="144" mass="15235">MSAPQRIRPESATQADSADQTESPASGLPEGFRPAAGEDRLPALLSYALAVESGTAPTAEAAPARRAEAERLMQDWAYRHLHNHLERLRAEAAREALAGQRPPPGFLTLVAAVLAGLLLFAALAWVALAFGLHLPALPFPQGQG</sequence>